<dbReference type="InterPro" id="IPR055803">
    <property type="entry name" value="DUF7379"/>
</dbReference>
<evidence type="ECO:0000259" key="1">
    <source>
        <dbReference type="Pfam" id="PF24096"/>
    </source>
</evidence>
<dbReference type="Gene3D" id="3.40.50.1820">
    <property type="entry name" value="alpha/beta hydrolase"/>
    <property type="match status" value="1"/>
</dbReference>
<reference evidence="2" key="1">
    <citation type="submission" date="2022-08" db="EMBL/GenBank/DDBJ databases">
        <title>Draft genome sequencing of Roseisolibacter agri AW1220.</title>
        <authorList>
            <person name="Tobiishi Y."/>
            <person name="Tonouchi A."/>
        </authorList>
    </citation>
    <scope>NUCLEOTIDE SEQUENCE</scope>
    <source>
        <strain evidence="2">AW1220</strain>
    </source>
</reference>
<dbReference type="Proteomes" id="UP001161325">
    <property type="component" value="Unassembled WGS sequence"/>
</dbReference>
<evidence type="ECO:0000313" key="3">
    <source>
        <dbReference type="Proteomes" id="UP001161325"/>
    </source>
</evidence>
<dbReference type="InterPro" id="IPR029058">
    <property type="entry name" value="AB_hydrolase_fold"/>
</dbReference>
<proteinExistence type="predicted"/>
<accession>A0AA37Q7Z0</accession>
<dbReference type="AlphaFoldDB" id="A0AA37Q7Z0"/>
<dbReference type="PANTHER" id="PTHR37946">
    <property type="entry name" value="SLL1969 PROTEIN"/>
    <property type="match status" value="1"/>
</dbReference>
<organism evidence="2 3">
    <name type="scientific">Roseisolibacter agri</name>
    <dbReference type="NCBI Taxonomy" id="2014610"/>
    <lineage>
        <taxon>Bacteria</taxon>
        <taxon>Pseudomonadati</taxon>
        <taxon>Gemmatimonadota</taxon>
        <taxon>Gemmatimonadia</taxon>
        <taxon>Gemmatimonadales</taxon>
        <taxon>Gemmatimonadaceae</taxon>
        <taxon>Roseisolibacter</taxon>
    </lineage>
</organism>
<name>A0AA37Q7Z0_9BACT</name>
<dbReference type="PANTHER" id="PTHR37946:SF1">
    <property type="entry name" value="SLL1969 PROTEIN"/>
    <property type="match status" value="1"/>
</dbReference>
<sequence length="232" mass="25134">MQQERGTVVLVHGLGRTRWSMAPLAWAARRRGYAVVNWGYRSRRGTVAMHAAGLADRLAQLAAQGVGPVHLVTHSLGGIVVRASLELPAASAWRHRLGRIVMLAPPNQGSELADRLRAWRVTRRVLGPAFLALGTGPESVARQLGALPAGIEVGVVAGTRNWNPLFGRWMPRPHDGKVSVASTRLAGMTDFSAVARGHTFLMLAPDVHARIFAFLAHGRFMPDRPRPDPSPP</sequence>
<dbReference type="RefSeq" id="WP_284349107.1">
    <property type="nucleotide sequence ID" value="NZ_BRXS01000002.1"/>
</dbReference>
<keyword evidence="3" id="KW-1185">Reference proteome</keyword>
<evidence type="ECO:0000313" key="2">
    <source>
        <dbReference type="EMBL" id="GLC24661.1"/>
    </source>
</evidence>
<comment type="caution">
    <text evidence="2">The sequence shown here is derived from an EMBL/GenBank/DDBJ whole genome shotgun (WGS) entry which is preliminary data.</text>
</comment>
<dbReference type="SUPFAM" id="SSF53474">
    <property type="entry name" value="alpha/beta-Hydrolases"/>
    <property type="match status" value="1"/>
</dbReference>
<dbReference type="Pfam" id="PF24096">
    <property type="entry name" value="DUF7379"/>
    <property type="match status" value="1"/>
</dbReference>
<protein>
    <submittedName>
        <fullName evidence="2">Acetyltransferase</fullName>
    </submittedName>
</protein>
<feature type="domain" description="DUF7379" evidence="1">
    <location>
        <begin position="27"/>
        <end position="125"/>
    </location>
</feature>
<dbReference type="EMBL" id="BRXS01000002">
    <property type="protein sequence ID" value="GLC24661.1"/>
    <property type="molecule type" value="Genomic_DNA"/>
</dbReference>
<gene>
    <name evidence="2" type="ORF">rosag_11740</name>
</gene>